<dbReference type="GO" id="GO:0008233">
    <property type="term" value="F:peptidase activity"/>
    <property type="evidence" value="ECO:0007669"/>
    <property type="project" value="UniProtKB-KW"/>
</dbReference>
<feature type="chain" id="PRO_5043834082" evidence="1">
    <location>
        <begin position="24"/>
        <end position="103"/>
    </location>
</feature>
<comment type="caution">
    <text evidence="3">The sequence shown here is derived from an EMBL/GenBank/DDBJ whole genome shotgun (WGS) entry which is preliminary data.</text>
</comment>
<name>A0AAW2WZP8_9LAMI</name>
<dbReference type="Gene3D" id="3.30.70.80">
    <property type="entry name" value="Peptidase S8 propeptide/proteinase inhibitor I9"/>
    <property type="match status" value="1"/>
</dbReference>
<gene>
    <name evidence="3" type="ORF">Slati_1770800</name>
</gene>
<keyword evidence="1" id="KW-0732">Signal</keyword>
<reference evidence="3" key="1">
    <citation type="submission" date="2020-06" db="EMBL/GenBank/DDBJ databases">
        <authorList>
            <person name="Li T."/>
            <person name="Hu X."/>
            <person name="Zhang T."/>
            <person name="Song X."/>
            <person name="Zhang H."/>
            <person name="Dai N."/>
            <person name="Sheng W."/>
            <person name="Hou X."/>
            <person name="Wei L."/>
        </authorList>
    </citation>
    <scope>NUCLEOTIDE SEQUENCE</scope>
    <source>
        <strain evidence="3">KEN1</strain>
        <tissue evidence="3">Leaf</tissue>
    </source>
</reference>
<dbReference type="GO" id="GO:0006508">
    <property type="term" value="P:proteolysis"/>
    <property type="evidence" value="ECO:0007669"/>
    <property type="project" value="UniProtKB-KW"/>
</dbReference>
<proteinExistence type="predicted"/>
<sequence length="103" mass="11766">MATSVFTITLLAWFINIPRTTSANQEAKVFMVLMEDEPVVTMSSLRGSEDIAMYKKRMTEEHDVFLESVLEEGSYIKLYSYTHLLNGFAIYAKTEEEIVKQGS</sequence>
<keyword evidence="3" id="KW-0378">Hydrolase</keyword>
<dbReference type="EMBL" id="JACGWN010000006">
    <property type="protein sequence ID" value="KAL0446429.1"/>
    <property type="molecule type" value="Genomic_DNA"/>
</dbReference>
<dbReference type="Pfam" id="PF05922">
    <property type="entry name" value="Inhibitor_I9"/>
    <property type="match status" value="1"/>
</dbReference>
<evidence type="ECO:0000256" key="1">
    <source>
        <dbReference type="SAM" id="SignalP"/>
    </source>
</evidence>
<keyword evidence="3" id="KW-0645">Protease</keyword>
<accession>A0AAW2WZP8</accession>
<protein>
    <submittedName>
        <fullName evidence="3">Subtilisin-like protease SBT2.5</fullName>
    </submittedName>
</protein>
<reference evidence="3" key="2">
    <citation type="journal article" date="2024" name="Plant">
        <title>Genomic evolution and insights into agronomic trait innovations of Sesamum species.</title>
        <authorList>
            <person name="Miao H."/>
            <person name="Wang L."/>
            <person name="Qu L."/>
            <person name="Liu H."/>
            <person name="Sun Y."/>
            <person name="Le M."/>
            <person name="Wang Q."/>
            <person name="Wei S."/>
            <person name="Zheng Y."/>
            <person name="Lin W."/>
            <person name="Duan Y."/>
            <person name="Cao H."/>
            <person name="Xiong S."/>
            <person name="Wang X."/>
            <person name="Wei L."/>
            <person name="Li C."/>
            <person name="Ma Q."/>
            <person name="Ju M."/>
            <person name="Zhao R."/>
            <person name="Li G."/>
            <person name="Mu C."/>
            <person name="Tian Q."/>
            <person name="Mei H."/>
            <person name="Zhang T."/>
            <person name="Gao T."/>
            <person name="Zhang H."/>
        </authorList>
    </citation>
    <scope>NUCLEOTIDE SEQUENCE</scope>
    <source>
        <strain evidence="3">KEN1</strain>
    </source>
</reference>
<dbReference type="InterPro" id="IPR037045">
    <property type="entry name" value="S8pro/Inhibitor_I9_sf"/>
</dbReference>
<evidence type="ECO:0000313" key="3">
    <source>
        <dbReference type="EMBL" id="KAL0446429.1"/>
    </source>
</evidence>
<dbReference type="AlphaFoldDB" id="A0AAW2WZP8"/>
<feature type="domain" description="Inhibitor I9" evidence="2">
    <location>
        <begin position="40"/>
        <end position="93"/>
    </location>
</feature>
<evidence type="ECO:0000259" key="2">
    <source>
        <dbReference type="Pfam" id="PF05922"/>
    </source>
</evidence>
<dbReference type="InterPro" id="IPR010259">
    <property type="entry name" value="S8pro/Inhibitor_I9"/>
</dbReference>
<organism evidence="3">
    <name type="scientific">Sesamum latifolium</name>
    <dbReference type="NCBI Taxonomy" id="2727402"/>
    <lineage>
        <taxon>Eukaryota</taxon>
        <taxon>Viridiplantae</taxon>
        <taxon>Streptophyta</taxon>
        <taxon>Embryophyta</taxon>
        <taxon>Tracheophyta</taxon>
        <taxon>Spermatophyta</taxon>
        <taxon>Magnoliopsida</taxon>
        <taxon>eudicotyledons</taxon>
        <taxon>Gunneridae</taxon>
        <taxon>Pentapetalae</taxon>
        <taxon>asterids</taxon>
        <taxon>lamiids</taxon>
        <taxon>Lamiales</taxon>
        <taxon>Pedaliaceae</taxon>
        <taxon>Sesamum</taxon>
    </lineage>
</organism>
<feature type="signal peptide" evidence="1">
    <location>
        <begin position="1"/>
        <end position="23"/>
    </location>
</feature>